<dbReference type="GO" id="GO:0006511">
    <property type="term" value="P:ubiquitin-dependent protein catabolic process"/>
    <property type="evidence" value="ECO:0007669"/>
    <property type="project" value="InterPro"/>
</dbReference>
<dbReference type="WBParaSite" id="GPUH_0002381301-mRNA-1">
    <property type="protein sequence ID" value="GPUH_0002381301-mRNA-1"/>
    <property type="gene ID" value="GPUH_0002381301"/>
</dbReference>
<dbReference type="GO" id="GO:0031625">
    <property type="term" value="F:ubiquitin protein ligase binding"/>
    <property type="evidence" value="ECO:0007669"/>
    <property type="project" value="InterPro"/>
</dbReference>
<sequence>LDEELINKHMLTIVEMENSGVVHMLNNDRVQDLRRLYMLLKRMTKGLPTMTDCISRYLRRKGEQLVSEGGEGEASLPKNPISYIQALLDLKDQFDHFLLDAFENDKTFKQKIQSDFEYFLNLNPRSPEYLSLYMDDKLKKGMKLVFHPP</sequence>
<dbReference type="Gene3D" id="1.20.1310.10">
    <property type="entry name" value="Cullin Repeats"/>
    <property type="match status" value="1"/>
</dbReference>
<keyword evidence="2" id="KW-0833">Ubl conjugation pathway</keyword>
<accession>A0A183ES42</accession>
<protein>
    <submittedName>
        <fullName evidence="4">Cullin domain-containing protein</fullName>
    </submittedName>
</protein>
<dbReference type="InterPro" id="IPR045093">
    <property type="entry name" value="Cullin"/>
</dbReference>
<dbReference type="AlphaFoldDB" id="A0A183ES42"/>
<reference evidence="4" key="1">
    <citation type="submission" date="2016-06" db="UniProtKB">
        <authorList>
            <consortium name="WormBaseParasite"/>
        </authorList>
    </citation>
    <scope>IDENTIFICATION</scope>
</reference>
<proteinExistence type="inferred from homology"/>
<dbReference type="SUPFAM" id="SSF74788">
    <property type="entry name" value="Cullin repeat-like"/>
    <property type="match status" value="1"/>
</dbReference>
<dbReference type="PANTHER" id="PTHR11932">
    <property type="entry name" value="CULLIN"/>
    <property type="match status" value="1"/>
</dbReference>
<evidence type="ECO:0000256" key="2">
    <source>
        <dbReference type="ARBA" id="ARBA00022786"/>
    </source>
</evidence>
<dbReference type="Pfam" id="PF00888">
    <property type="entry name" value="Cullin"/>
    <property type="match status" value="1"/>
</dbReference>
<evidence type="ECO:0000256" key="1">
    <source>
        <dbReference type="ARBA" id="ARBA00006019"/>
    </source>
</evidence>
<organism evidence="4">
    <name type="scientific">Gongylonema pulchrum</name>
    <dbReference type="NCBI Taxonomy" id="637853"/>
    <lineage>
        <taxon>Eukaryota</taxon>
        <taxon>Metazoa</taxon>
        <taxon>Ecdysozoa</taxon>
        <taxon>Nematoda</taxon>
        <taxon>Chromadorea</taxon>
        <taxon>Rhabditida</taxon>
        <taxon>Spirurina</taxon>
        <taxon>Spiruromorpha</taxon>
        <taxon>Spiruroidea</taxon>
        <taxon>Gongylonematidae</taxon>
        <taxon>Gongylonema</taxon>
    </lineage>
</organism>
<feature type="domain" description="Cullin N-terminal" evidence="3">
    <location>
        <begin position="1"/>
        <end position="143"/>
    </location>
</feature>
<dbReference type="InterPro" id="IPR016159">
    <property type="entry name" value="Cullin_repeat-like_dom_sf"/>
</dbReference>
<dbReference type="InterPro" id="IPR001373">
    <property type="entry name" value="Cullin_N"/>
</dbReference>
<evidence type="ECO:0000313" key="4">
    <source>
        <dbReference type="WBParaSite" id="GPUH_0002381301-mRNA-1"/>
    </source>
</evidence>
<name>A0A183ES42_9BILA</name>
<evidence type="ECO:0000259" key="3">
    <source>
        <dbReference type="Pfam" id="PF00888"/>
    </source>
</evidence>
<comment type="similarity">
    <text evidence="1">Belongs to the cullin family.</text>
</comment>